<accession>A0A5C3MWD5</accession>
<keyword evidence="1" id="KW-1133">Transmembrane helix</keyword>
<dbReference type="EMBL" id="ML213516">
    <property type="protein sequence ID" value="TFK49195.1"/>
    <property type="molecule type" value="Genomic_DNA"/>
</dbReference>
<feature type="transmembrane region" description="Helical" evidence="1">
    <location>
        <begin position="18"/>
        <end position="36"/>
    </location>
</feature>
<evidence type="ECO:0000313" key="2">
    <source>
        <dbReference type="EMBL" id="TFK49195.1"/>
    </source>
</evidence>
<name>A0A5C3MWD5_9AGAM</name>
<proteinExistence type="predicted"/>
<dbReference type="AlphaFoldDB" id="A0A5C3MWD5"/>
<sequence length="69" mass="7612">MSIICLCSTLMHLQLPGLSVWYALLALPVASVVAVVQRRSRTFLGANVHRSPPPFMAKTVVILRHSMII</sequence>
<dbReference type="Proteomes" id="UP000305948">
    <property type="component" value="Unassembled WGS sequence"/>
</dbReference>
<keyword evidence="3" id="KW-1185">Reference proteome</keyword>
<keyword evidence="1" id="KW-0472">Membrane</keyword>
<organism evidence="2 3">
    <name type="scientific">Heliocybe sulcata</name>
    <dbReference type="NCBI Taxonomy" id="5364"/>
    <lineage>
        <taxon>Eukaryota</taxon>
        <taxon>Fungi</taxon>
        <taxon>Dikarya</taxon>
        <taxon>Basidiomycota</taxon>
        <taxon>Agaricomycotina</taxon>
        <taxon>Agaricomycetes</taxon>
        <taxon>Gloeophyllales</taxon>
        <taxon>Gloeophyllaceae</taxon>
        <taxon>Heliocybe</taxon>
    </lineage>
</organism>
<gene>
    <name evidence="2" type="ORF">OE88DRAFT_395470</name>
</gene>
<reference evidence="2 3" key="1">
    <citation type="journal article" date="2019" name="Nat. Ecol. Evol.">
        <title>Megaphylogeny resolves global patterns of mushroom evolution.</title>
        <authorList>
            <person name="Varga T."/>
            <person name="Krizsan K."/>
            <person name="Foldi C."/>
            <person name="Dima B."/>
            <person name="Sanchez-Garcia M."/>
            <person name="Sanchez-Ramirez S."/>
            <person name="Szollosi G.J."/>
            <person name="Szarkandi J.G."/>
            <person name="Papp V."/>
            <person name="Albert L."/>
            <person name="Andreopoulos W."/>
            <person name="Angelini C."/>
            <person name="Antonin V."/>
            <person name="Barry K.W."/>
            <person name="Bougher N.L."/>
            <person name="Buchanan P."/>
            <person name="Buyck B."/>
            <person name="Bense V."/>
            <person name="Catcheside P."/>
            <person name="Chovatia M."/>
            <person name="Cooper J."/>
            <person name="Damon W."/>
            <person name="Desjardin D."/>
            <person name="Finy P."/>
            <person name="Geml J."/>
            <person name="Haridas S."/>
            <person name="Hughes K."/>
            <person name="Justo A."/>
            <person name="Karasinski D."/>
            <person name="Kautmanova I."/>
            <person name="Kiss B."/>
            <person name="Kocsube S."/>
            <person name="Kotiranta H."/>
            <person name="LaButti K.M."/>
            <person name="Lechner B.E."/>
            <person name="Liimatainen K."/>
            <person name="Lipzen A."/>
            <person name="Lukacs Z."/>
            <person name="Mihaltcheva S."/>
            <person name="Morgado L.N."/>
            <person name="Niskanen T."/>
            <person name="Noordeloos M.E."/>
            <person name="Ohm R.A."/>
            <person name="Ortiz-Santana B."/>
            <person name="Ovrebo C."/>
            <person name="Racz N."/>
            <person name="Riley R."/>
            <person name="Savchenko A."/>
            <person name="Shiryaev A."/>
            <person name="Soop K."/>
            <person name="Spirin V."/>
            <person name="Szebenyi C."/>
            <person name="Tomsovsky M."/>
            <person name="Tulloss R.E."/>
            <person name="Uehling J."/>
            <person name="Grigoriev I.V."/>
            <person name="Vagvolgyi C."/>
            <person name="Papp T."/>
            <person name="Martin F.M."/>
            <person name="Miettinen O."/>
            <person name="Hibbett D.S."/>
            <person name="Nagy L.G."/>
        </authorList>
    </citation>
    <scope>NUCLEOTIDE SEQUENCE [LARGE SCALE GENOMIC DNA]</scope>
    <source>
        <strain evidence="2 3">OMC1185</strain>
    </source>
</reference>
<protein>
    <submittedName>
        <fullName evidence="2">Uncharacterized protein</fullName>
    </submittedName>
</protein>
<keyword evidence="1" id="KW-0812">Transmembrane</keyword>
<evidence type="ECO:0000313" key="3">
    <source>
        <dbReference type="Proteomes" id="UP000305948"/>
    </source>
</evidence>
<evidence type="ECO:0000256" key="1">
    <source>
        <dbReference type="SAM" id="Phobius"/>
    </source>
</evidence>